<sequence>MRGYIQDGDTLPFVAPYDVAAGGGVLVGAIFLVAIAAVLTGKGGQGRRRGVMDIAKTTGEAWTQGQKLYWDNAAKKLTTTAAGNTLVGAAAQVQAAGDAVGRAMITGQIA</sequence>
<dbReference type="PIRSF" id="PIRSF030771">
    <property type="entry name" value="UCP030771"/>
    <property type="match status" value="1"/>
</dbReference>
<keyword evidence="1" id="KW-1133">Transmembrane helix</keyword>
<organism evidence="2 3">
    <name type="scientific">Sphingomonas kyeonggiensis</name>
    <dbReference type="NCBI Taxonomy" id="1268553"/>
    <lineage>
        <taxon>Bacteria</taxon>
        <taxon>Pseudomonadati</taxon>
        <taxon>Pseudomonadota</taxon>
        <taxon>Alphaproteobacteria</taxon>
        <taxon>Sphingomonadales</taxon>
        <taxon>Sphingomonadaceae</taxon>
        <taxon>Sphingomonas</taxon>
    </lineage>
</organism>
<protein>
    <submittedName>
        <fullName evidence="2">Putative RecA/RadA family phage recombinase</fullName>
    </submittedName>
</protein>
<gene>
    <name evidence="2" type="ORF">HNP52_000342</name>
</gene>
<proteinExistence type="predicted"/>
<accession>A0A7W7JY61</accession>
<name>A0A7W7JY61_9SPHN</name>
<evidence type="ECO:0000256" key="1">
    <source>
        <dbReference type="SAM" id="Phobius"/>
    </source>
</evidence>
<dbReference type="InterPro" id="IPR011231">
    <property type="entry name" value="Phage_VT1-Sakai_H0018"/>
</dbReference>
<comment type="caution">
    <text evidence="2">The sequence shown here is derived from an EMBL/GenBank/DDBJ whole genome shotgun (WGS) entry which is preliminary data.</text>
</comment>
<keyword evidence="1" id="KW-0812">Transmembrane</keyword>
<dbReference type="RefSeq" id="WP_184161605.1">
    <property type="nucleotide sequence ID" value="NZ_JACHLN010000001.1"/>
</dbReference>
<feature type="transmembrane region" description="Helical" evidence="1">
    <location>
        <begin position="20"/>
        <end position="39"/>
    </location>
</feature>
<keyword evidence="1" id="KW-0472">Membrane</keyword>
<reference evidence="2 3" key="1">
    <citation type="submission" date="2020-08" db="EMBL/GenBank/DDBJ databases">
        <title>Functional genomics of gut bacteria from endangered species of beetles.</title>
        <authorList>
            <person name="Carlos-Shanley C."/>
        </authorList>
    </citation>
    <scope>NUCLEOTIDE SEQUENCE [LARGE SCALE GENOMIC DNA]</scope>
    <source>
        <strain evidence="2 3">S00224</strain>
    </source>
</reference>
<dbReference type="AlphaFoldDB" id="A0A7W7JY61"/>
<dbReference type="Proteomes" id="UP000575241">
    <property type="component" value="Unassembled WGS sequence"/>
</dbReference>
<dbReference type="EMBL" id="JACHLN010000001">
    <property type="protein sequence ID" value="MBB4837291.1"/>
    <property type="molecule type" value="Genomic_DNA"/>
</dbReference>
<dbReference type="Pfam" id="PF09956">
    <property type="entry name" value="Phage_cement_2"/>
    <property type="match status" value="1"/>
</dbReference>
<keyword evidence="3" id="KW-1185">Reference proteome</keyword>
<evidence type="ECO:0000313" key="2">
    <source>
        <dbReference type="EMBL" id="MBB4837291.1"/>
    </source>
</evidence>
<evidence type="ECO:0000313" key="3">
    <source>
        <dbReference type="Proteomes" id="UP000575241"/>
    </source>
</evidence>